<evidence type="ECO:0000256" key="8">
    <source>
        <dbReference type="RuleBase" id="RU365091"/>
    </source>
</evidence>
<evidence type="ECO:0000256" key="6">
    <source>
        <dbReference type="PROSITE-ProRule" id="PRU10007"/>
    </source>
</evidence>
<dbReference type="GO" id="GO:0005737">
    <property type="term" value="C:cytoplasm"/>
    <property type="evidence" value="ECO:0007669"/>
    <property type="project" value="TreeGrafter"/>
</dbReference>
<comment type="similarity">
    <text evidence="2 7">Belongs to the aldehyde dehydrogenase family.</text>
</comment>
<dbReference type="FunFam" id="3.40.309.10:FF:000004">
    <property type="entry name" value="Succinate-semialdehyde dehydrogenase I"/>
    <property type="match status" value="1"/>
</dbReference>
<dbReference type="PROSITE" id="PS00687">
    <property type="entry name" value="ALDEHYDE_DEHYDR_GLU"/>
    <property type="match status" value="1"/>
</dbReference>
<gene>
    <name evidence="10" type="ORF">SEPMUDRAFT_76415</name>
</gene>
<dbReference type="EMBL" id="KB456260">
    <property type="protein sequence ID" value="EMF16830.1"/>
    <property type="molecule type" value="Genomic_DNA"/>
</dbReference>
<dbReference type="HOGENOM" id="CLU_005391_5_1_1"/>
<dbReference type="FunFam" id="3.40.605.10:FF:000005">
    <property type="entry name" value="Succinate-semialdehyde dehydrogenase I"/>
    <property type="match status" value="1"/>
</dbReference>
<evidence type="ECO:0000256" key="1">
    <source>
        <dbReference type="ARBA" id="ARBA00005176"/>
    </source>
</evidence>
<reference evidence="10 11" key="1">
    <citation type="journal article" date="2012" name="PLoS Pathog.">
        <title>Diverse lifestyles and strategies of plant pathogenesis encoded in the genomes of eighteen Dothideomycetes fungi.</title>
        <authorList>
            <person name="Ohm R.A."/>
            <person name="Feau N."/>
            <person name="Henrissat B."/>
            <person name="Schoch C.L."/>
            <person name="Horwitz B.A."/>
            <person name="Barry K.W."/>
            <person name="Condon B.J."/>
            <person name="Copeland A.C."/>
            <person name="Dhillon B."/>
            <person name="Glaser F."/>
            <person name="Hesse C.N."/>
            <person name="Kosti I."/>
            <person name="LaButti K."/>
            <person name="Lindquist E.A."/>
            <person name="Lucas S."/>
            <person name="Salamov A.A."/>
            <person name="Bradshaw R.E."/>
            <person name="Ciuffetti L."/>
            <person name="Hamelin R.C."/>
            <person name="Kema G.H.J."/>
            <person name="Lawrence C."/>
            <person name="Scott J.A."/>
            <person name="Spatafora J.W."/>
            <person name="Turgeon B.G."/>
            <person name="de Wit P.J.G.M."/>
            <person name="Zhong S."/>
            <person name="Goodwin S.B."/>
            <person name="Grigoriev I.V."/>
        </authorList>
    </citation>
    <scope>NUCLEOTIDE SEQUENCE [LARGE SCALE GENOMIC DNA]</scope>
    <source>
        <strain evidence="10 11">SO2202</strain>
    </source>
</reference>
<dbReference type="InterPro" id="IPR010102">
    <property type="entry name" value="Succ_semiAld_DH"/>
</dbReference>
<keyword evidence="11" id="KW-1185">Reference proteome</keyword>
<dbReference type="Proteomes" id="UP000016931">
    <property type="component" value="Unassembled WGS sequence"/>
</dbReference>
<dbReference type="Pfam" id="PF00171">
    <property type="entry name" value="Aldedh"/>
    <property type="match status" value="1"/>
</dbReference>
<dbReference type="InterPro" id="IPR029510">
    <property type="entry name" value="Ald_DH_CS_GLU"/>
</dbReference>
<dbReference type="Gene3D" id="3.40.605.10">
    <property type="entry name" value="Aldehyde Dehydrogenase, Chain A, domain 1"/>
    <property type="match status" value="1"/>
</dbReference>
<dbReference type="InterPro" id="IPR016162">
    <property type="entry name" value="Ald_DH_N"/>
</dbReference>
<dbReference type="EC" id="1.2.1.16" evidence="8"/>
<dbReference type="AlphaFoldDB" id="N1QI10"/>
<evidence type="ECO:0000256" key="7">
    <source>
        <dbReference type="RuleBase" id="RU003345"/>
    </source>
</evidence>
<evidence type="ECO:0000313" key="11">
    <source>
        <dbReference type="Proteomes" id="UP000016931"/>
    </source>
</evidence>
<comment type="pathway">
    <text evidence="1 8">Amino-acid degradation; 4-aminobutanoate degradation.</text>
</comment>
<organism evidence="10 11">
    <name type="scientific">Sphaerulina musiva (strain SO2202)</name>
    <name type="common">Poplar stem canker fungus</name>
    <name type="synonym">Septoria musiva</name>
    <dbReference type="NCBI Taxonomy" id="692275"/>
    <lineage>
        <taxon>Eukaryota</taxon>
        <taxon>Fungi</taxon>
        <taxon>Dikarya</taxon>
        <taxon>Ascomycota</taxon>
        <taxon>Pezizomycotina</taxon>
        <taxon>Dothideomycetes</taxon>
        <taxon>Dothideomycetidae</taxon>
        <taxon>Mycosphaerellales</taxon>
        <taxon>Mycosphaerellaceae</taxon>
        <taxon>Sphaerulina</taxon>
    </lineage>
</organism>
<dbReference type="InterPro" id="IPR016160">
    <property type="entry name" value="Ald_DH_CS_CYS"/>
</dbReference>
<dbReference type="PROSITE" id="PS00070">
    <property type="entry name" value="ALDEHYDE_DEHYDR_CYS"/>
    <property type="match status" value="1"/>
</dbReference>
<dbReference type="InterPro" id="IPR050740">
    <property type="entry name" value="Aldehyde_DH_Superfamily"/>
</dbReference>
<dbReference type="GO" id="GO:0009450">
    <property type="term" value="P:gamma-aminobutyric acid catabolic process"/>
    <property type="evidence" value="ECO:0007669"/>
    <property type="project" value="UniProtKB-UniPathway"/>
</dbReference>
<dbReference type="NCBIfam" id="TIGR01780">
    <property type="entry name" value="SSADH"/>
    <property type="match status" value="1"/>
</dbReference>
<dbReference type="SUPFAM" id="SSF53720">
    <property type="entry name" value="ALDH-like"/>
    <property type="match status" value="1"/>
</dbReference>
<dbReference type="InterPro" id="IPR015590">
    <property type="entry name" value="Aldehyde_DH_dom"/>
</dbReference>
<evidence type="ECO:0000256" key="5">
    <source>
        <dbReference type="ARBA" id="ARBA00052698"/>
    </source>
</evidence>
<sequence>MKSILTTLRRAPVVRSEIRHTGHLRLLSSTSSRKAHQIPPLKDKSLFKEQAYINGAWVNAQSGKTFEVHDPATGKVIGTMPEMNANDTNDAIAAASRALVSFRKTTARQRADMLRKWYNLMVENSEDLARLITWENGKPFADAKGEVGYASSFFNWFSEEATRITGDTIPASVAGNRIFTVKEPVGVCGLITPWNFPAAMITRKVGPALAAGCTVVAKSPGETPYTAAAIVDLGHRAGIPPGVINVVTSLQNTPEVGEAITSSNDVRKVSFTGSTAVGKLLMKQSSNTLKKLSFELGGNAPFIVFDDADLETAVNGAIASKFRSSGQTCVCANRIYVQKGIYEEFTKAFTEKVKQFQVGHGFDQGITHGPLIHDRAVSKVQAHVDDAVQNGGKVLAGGKMLPELGPNFYAPTVIRDMTSKMKISSEETFGPVAALFPFETEKEVVELANAAEVGLAGYFFSKDIQRCYRVAEHLQCGMIGINTGLISDPASPFGGVKDSGFGREGSKYGIDEYLIIKTMTLGGVGELQG</sequence>
<feature type="domain" description="Aldehyde dehydrogenase" evidence="9">
    <location>
        <begin position="57"/>
        <end position="518"/>
    </location>
</feature>
<dbReference type="eggNOG" id="KOG2451">
    <property type="taxonomic scope" value="Eukaryota"/>
</dbReference>
<dbReference type="GO" id="GO:0004777">
    <property type="term" value="F:succinate-semialdehyde dehydrogenase (NAD+) activity"/>
    <property type="evidence" value="ECO:0007669"/>
    <property type="project" value="UniProtKB-UniRule"/>
</dbReference>
<dbReference type="STRING" id="692275.N1QI10"/>
<dbReference type="InterPro" id="IPR016163">
    <property type="entry name" value="Ald_DH_C"/>
</dbReference>
<comment type="catalytic activity">
    <reaction evidence="4 8">
        <text>succinate semialdehyde + NADP(+) + H2O = succinate + NADPH + 2 H(+)</text>
        <dbReference type="Rhea" id="RHEA:13213"/>
        <dbReference type="ChEBI" id="CHEBI:15377"/>
        <dbReference type="ChEBI" id="CHEBI:15378"/>
        <dbReference type="ChEBI" id="CHEBI:30031"/>
        <dbReference type="ChEBI" id="CHEBI:57706"/>
        <dbReference type="ChEBI" id="CHEBI:57783"/>
        <dbReference type="ChEBI" id="CHEBI:58349"/>
        <dbReference type="EC" id="1.2.1.16"/>
    </reaction>
</comment>
<accession>N1QI10</accession>
<feature type="active site" evidence="6">
    <location>
        <position position="295"/>
    </location>
</feature>
<evidence type="ECO:0000256" key="3">
    <source>
        <dbReference type="ARBA" id="ARBA00023002"/>
    </source>
</evidence>
<dbReference type="RefSeq" id="XP_016764951.1">
    <property type="nucleotide sequence ID" value="XM_016910141.1"/>
</dbReference>
<dbReference type="InterPro" id="IPR016161">
    <property type="entry name" value="Ald_DH/histidinol_DH"/>
</dbReference>
<keyword evidence="3 7" id="KW-0560">Oxidoreductase</keyword>
<dbReference type="GeneID" id="27907278"/>
<evidence type="ECO:0000256" key="2">
    <source>
        <dbReference type="ARBA" id="ARBA00009986"/>
    </source>
</evidence>
<dbReference type="PANTHER" id="PTHR43353">
    <property type="entry name" value="SUCCINATE-SEMIALDEHYDE DEHYDROGENASE, MITOCHONDRIAL"/>
    <property type="match status" value="1"/>
</dbReference>
<proteinExistence type="inferred from homology"/>
<evidence type="ECO:0000259" key="9">
    <source>
        <dbReference type="Pfam" id="PF00171"/>
    </source>
</evidence>
<dbReference type="CDD" id="cd07103">
    <property type="entry name" value="ALDH_F5_SSADH_GabD"/>
    <property type="match status" value="1"/>
</dbReference>
<dbReference type="OMA" id="VAACFRF"/>
<comment type="catalytic activity">
    <reaction evidence="5 8">
        <text>succinate semialdehyde + NAD(+) + H2O = succinate + NADH + 2 H(+)</text>
        <dbReference type="Rhea" id="RHEA:13217"/>
        <dbReference type="ChEBI" id="CHEBI:15377"/>
        <dbReference type="ChEBI" id="CHEBI:15378"/>
        <dbReference type="ChEBI" id="CHEBI:30031"/>
        <dbReference type="ChEBI" id="CHEBI:57540"/>
        <dbReference type="ChEBI" id="CHEBI:57706"/>
        <dbReference type="ChEBI" id="CHEBI:57945"/>
        <dbReference type="EC" id="1.2.1.16"/>
    </reaction>
</comment>
<dbReference type="PANTHER" id="PTHR43353:SF5">
    <property type="entry name" value="SUCCINATE-SEMIALDEHYDE DEHYDROGENASE, MITOCHONDRIAL"/>
    <property type="match status" value="1"/>
</dbReference>
<name>N1QI10_SPHMS</name>
<dbReference type="Gene3D" id="3.40.309.10">
    <property type="entry name" value="Aldehyde Dehydrogenase, Chain A, domain 2"/>
    <property type="match status" value="1"/>
</dbReference>
<protein>
    <recommendedName>
        <fullName evidence="8">Succinate-semialdehyde dehydrogenase</fullName>
        <ecNumber evidence="8">1.2.1.16</ecNumber>
    </recommendedName>
</protein>
<evidence type="ECO:0000313" key="10">
    <source>
        <dbReference type="EMBL" id="EMF16830.1"/>
    </source>
</evidence>
<dbReference type="GO" id="GO:0036243">
    <property type="term" value="F:succinate-semialdehyde dehydrogenase (NADP+) activity"/>
    <property type="evidence" value="ECO:0007669"/>
    <property type="project" value="RHEA"/>
</dbReference>
<dbReference type="UniPathway" id="UPA00733"/>
<evidence type="ECO:0000256" key="4">
    <source>
        <dbReference type="ARBA" id="ARBA00050387"/>
    </source>
</evidence>